<dbReference type="GO" id="GO:0000981">
    <property type="term" value="F:DNA-binding transcription factor activity, RNA polymerase II-specific"/>
    <property type="evidence" value="ECO:0007669"/>
    <property type="project" value="InterPro"/>
</dbReference>
<dbReference type="GO" id="GO:0008270">
    <property type="term" value="F:zinc ion binding"/>
    <property type="evidence" value="ECO:0007669"/>
    <property type="project" value="InterPro"/>
</dbReference>
<evidence type="ECO:0000256" key="1">
    <source>
        <dbReference type="ARBA" id="ARBA00023242"/>
    </source>
</evidence>
<dbReference type="Gene3D" id="4.10.240.10">
    <property type="entry name" value="Zn(2)-C6 fungal-type DNA-binding domain"/>
    <property type="match status" value="1"/>
</dbReference>
<accession>A0A3N2PPK7</accession>
<feature type="compositionally biased region" description="Low complexity" evidence="2">
    <location>
        <begin position="80"/>
        <end position="91"/>
    </location>
</feature>
<dbReference type="Proteomes" id="UP000272025">
    <property type="component" value="Unassembled WGS sequence"/>
</dbReference>
<evidence type="ECO:0000259" key="3">
    <source>
        <dbReference type="PROSITE" id="PS50048"/>
    </source>
</evidence>
<dbReference type="InterPro" id="IPR001138">
    <property type="entry name" value="Zn2Cys6_DnaBD"/>
</dbReference>
<dbReference type="InterPro" id="IPR036864">
    <property type="entry name" value="Zn2-C6_fun-type_DNA-bd_sf"/>
</dbReference>
<feature type="region of interest" description="Disordered" evidence="2">
    <location>
        <begin position="58"/>
        <end position="91"/>
    </location>
</feature>
<evidence type="ECO:0000313" key="5">
    <source>
        <dbReference type="Proteomes" id="UP000272025"/>
    </source>
</evidence>
<organism evidence="4 5">
    <name type="scientific">Sodiomyces alkalinus (strain CBS 110278 / VKM F-3762 / F11)</name>
    <name type="common">Alkaliphilic filamentous fungus</name>
    <dbReference type="NCBI Taxonomy" id="1314773"/>
    <lineage>
        <taxon>Eukaryota</taxon>
        <taxon>Fungi</taxon>
        <taxon>Dikarya</taxon>
        <taxon>Ascomycota</taxon>
        <taxon>Pezizomycotina</taxon>
        <taxon>Sordariomycetes</taxon>
        <taxon>Hypocreomycetidae</taxon>
        <taxon>Glomerellales</taxon>
        <taxon>Plectosphaerellaceae</taxon>
        <taxon>Sodiomyces</taxon>
    </lineage>
</organism>
<dbReference type="SUPFAM" id="SSF57701">
    <property type="entry name" value="Zn2/Cys6 DNA-binding domain"/>
    <property type="match status" value="1"/>
</dbReference>
<keyword evidence="5" id="KW-1185">Reference proteome</keyword>
<dbReference type="PROSITE" id="PS50048">
    <property type="entry name" value="ZN2_CY6_FUNGAL_2"/>
    <property type="match status" value="1"/>
</dbReference>
<protein>
    <recommendedName>
        <fullName evidence="3">Zn(2)-C6 fungal-type domain-containing protein</fullName>
    </recommendedName>
</protein>
<evidence type="ECO:0000313" key="4">
    <source>
        <dbReference type="EMBL" id="ROT36442.1"/>
    </source>
</evidence>
<sequence>MTKMYPMSDVDGGIAGMPLRQTCDRCRYLKVRCEKDSGSPSVRCVRCSKAGALCIRNPRQRSGRPLSNNSLHTGSRDLRSNSSSNSSSSLSLDFCNDGPSQKWPSRTAAVCADTTLRSSLEPSNDLSWLNARSITSFQAIEQFMEYGEDTNNVPSFDPDMALEHGLEFLADGSHGTMLDQSPGPESSSSSTRDAMETDIRELTELSLRAHRITTDAGTPSTDELFAMTQSALKVLARITSTVQQQQQQQQQPNEVSAVPGNGDQDPQPAVQHGPWMAISLVLQAVSVCEQIYEMFGHACSVLQSELEPDVQHGSGSGSGSDANDHRMSDARAVMTVELINYLFEKLSRAQRQLLAAALTADDASANSLDDMTPEDSITSLSVPSDALSRCSTSVIPILRDRAHGKHPQLQKCIQAIRDLTRNKDCI</sequence>
<dbReference type="EMBL" id="ML119059">
    <property type="protein sequence ID" value="ROT36442.1"/>
    <property type="molecule type" value="Genomic_DNA"/>
</dbReference>
<dbReference type="CDD" id="cd00067">
    <property type="entry name" value="GAL4"/>
    <property type="match status" value="1"/>
</dbReference>
<keyword evidence="1" id="KW-0539">Nucleus</keyword>
<dbReference type="PROSITE" id="PS00463">
    <property type="entry name" value="ZN2_CY6_FUNGAL_1"/>
    <property type="match status" value="1"/>
</dbReference>
<feature type="region of interest" description="Disordered" evidence="2">
    <location>
        <begin position="172"/>
        <end position="195"/>
    </location>
</feature>
<reference evidence="4 5" key="1">
    <citation type="journal article" date="2018" name="Mol. Ecol.">
        <title>The obligate alkalophilic soda-lake fungus Sodiomyces alkalinus has shifted to a protein diet.</title>
        <authorList>
            <person name="Grum-Grzhimaylo A.A."/>
            <person name="Falkoski D.L."/>
            <person name="van den Heuvel J."/>
            <person name="Valero-Jimenez C.A."/>
            <person name="Min B."/>
            <person name="Choi I.G."/>
            <person name="Lipzen A."/>
            <person name="Daum C.G."/>
            <person name="Aanen D.K."/>
            <person name="Tsang A."/>
            <person name="Henrissat B."/>
            <person name="Bilanenko E.N."/>
            <person name="de Vries R.P."/>
            <person name="van Kan J.A.L."/>
            <person name="Grigoriev I.V."/>
            <person name="Debets A.J.M."/>
        </authorList>
    </citation>
    <scope>NUCLEOTIDE SEQUENCE [LARGE SCALE GENOMIC DNA]</scope>
    <source>
        <strain evidence="4 5">F11</strain>
    </source>
</reference>
<feature type="region of interest" description="Disordered" evidence="2">
    <location>
        <begin position="243"/>
        <end position="271"/>
    </location>
</feature>
<name>A0A3N2PPK7_SODAK</name>
<dbReference type="GeneID" id="39582069"/>
<dbReference type="AlphaFoldDB" id="A0A3N2PPK7"/>
<proteinExistence type="predicted"/>
<dbReference type="RefSeq" id="XP_028464248.1">
    <property type="nucleotide sequence ID" value="XM_028613591.1"/>
</dbReference>
<dbReference type="OrthoDB" id="4222821at2759"/>
<evidence type="ECO:0000256" key="2">
    <source>
        <dbReference type="SAM" id="MobiDB-lite"/>
    </source>
</evidence>
<feature type="domain" description="Zn(2)-C6 fungal-type" evidence="3">
    <location>
        <begin position="22"/>
        <end position="56"/>
    </location>
</feature>
<gene>
    <name evidence="4" type="ORF">SODALDRAFT_352419</name>
</gene>